<dbReference type="SMART" id="SM00382">
    <property type="entry name" value="AAA"/>
    <property type="match status" value="1"/>
</dbReference>
<dbReference type="AlphaFoldDB" id="A0A0E9M476"/>
<dbReference type="HAMAP" id="MF_01488">
    <property type="entry name" value="RecD2"/>
    <property type="match status" value="1"/>
</dbReference>
<dbReference type="InterPro" id="IPR006345">
    <property type="entry name" value="RecD2"/>
</dbReference>
<evidence type="ECO:0000259" key="3">
    <source>
        <dbReference type="SMART" id="SM00382"/>
    </source>
</evidence>
<dbReference type="CDD" id="cd18809">
    <property type="entry name" value="SF1_C_RecD"/>
    <property type="match status" value="1"/>
</dbReference>
<dbReference type="RefSeq" id="WP_062128453.1">
    <property type="nucleotide sequence ID" value="NZ_BAZW01000073.1"/>
</dbReference>
<dbReference type="Pfam" id="PF13538">
    <property type="entry name" value="UvrD_C_2"/>
    <property type="match status" value="1"/>
</dbReference>
<protein>
    <submittedName>
        <fullName evidence="4">RecD-like DNA helicase YrrC</fullName>
    </submittedName>
</protein>
<dbReference type="GO" id="GO:0043139">
    <property type="term" value="F:5'-3' DNA helicase activity"/>
    <property type="evidence" value="ECO:0007669"/>
    <property type="project" value="InterPro"/>
</dbReference>
<dbReference type="InterPro" id="IPR041451">
    <property type="entry name" value="RecD2_SH13"/>
</dbReference>
<dbReference type="Pfam" id="PF13245">
    <property type="entry name" value="AAA_19"/>
    <property type="match status" value="1"/>
</dbReference>
<dbReference type="Pfam" id="PF14490">
    <property type="entry name" value="HHH_RecD2"/>
    <property type="match status" value="1"/>
</dbReference>
<dbReference type="InterPro" id="IPR055446">
    <property type="entry name" value="RecD2_N_OB"/>
</dbReference>
<name>A0A0E9M476_9BACT</name>
<dbReference type="InterPro" id="IPR050534">
    <property type="entry name" value="Coronavir_polyprotein_1ab"/>
</dbReference>
<dbReference type="PANTHER" id="PTHR43788">
    <property type="entry name" value="DNA2/NAM7 HELICASE FAMILY MEMBER"/>
    <property type="match status" value="1"/>
</dbReference>
<keyword evidence="2" id="KW-0067">ATP-binding</keyword>
<evidence type="ECO:0000256" key="2">
    <source>
        <dbReference type="ARBA" id="ARBA00022840"/>
    </source>
</evidence>
<feature type="domain" description="AAA+ ATPase" evidence="3">
    <location>
        <begin position="340"/>
        <end position="485"/>
    </location>
</feature>
<evidence type="ECO:0000256" key="1">
    <source>
        <dbReference type="ARBA" id="ARBA00022741"/>
    </source>
</evidence>
<dbReference type="GO" id="GO:0003677">
    <property type="term" value="F:DNA binding"/>
    <property type="evidence" value="ECO:0007669"/>
    <property type="project" value="InterPro"/>
</dbReference>
<dbReference type="Pfam" id="PF23139">
    <property type="entry name" value="OB_YrrC"/>
    <property type="match status" value="1"/>
</dbReference>
<dbReference type="PANTHER" id="PTHR43788:SF6">
    <property type="entry name" value="DNA HELICASE B"/>
    <property type="match status" value="1"/>
</dbReference>
<proteinExistence type="inferred from homology"/>
<dbReference type="InterPro" id="IPR029493">
    <property type="entry name" value="RecD2-like_HHH"/>
</dbReference>
<evidence type="ECO:0000313" key="5">
    <source>
        <dbReference type="Proteomes" id="UP000032900"/>
    </source>
</evidence>
<dbReference type="GO" id="GO:0006310">
    <property type="term" value="P:DNA recombination"/>
    <property type="evidence" value="ECO:0007669"/>
    <property type="project" value="InterPro"/>
</dbReference>
<dbReference type="OrthoDB" id="9803432at2"/>
<dbReference type="GO" id="GO:0009338">
    <property type="term" value="C:exodeoxyribonuclease V complex"/>
    <property type="evidence" value="ECO:0007669"/>
    <property type="project" value="TreeGrafter"/>
</dbReference>
<dbReference type="InterPro" id="IPR027785">
    <property type="entry name" value="UvrD-like_helicase_C"/>
</dbReference>
<keyword evidence="1" id="KW-0547">Nucleotide-binding</keyword>
<dbReference type="SUPFAM" id="SSF47781">
    <property type="entry name" value="RuvA domain 2-like"/>
    <property type="match status" value="1"/>
</dbReference>
<sequence length="844" mass="95825">MEKFTGIIQRVTYHNQENGWTVLKVSPMDRPHELKTVTVHQANVFAGATMEFEGEWTHHAKYGEQFKSHKTFEVKPASASALEKYIGSGLIYGVGPKIAKRIVKHFGKETLEVFEADIERLKEVTGIAQAKLDQIKSSWTEHREIRNVMLFLQEYGVSTLFAVKIFKTYGNEAIKIVQDNPYQLSKDIYGIGFFSADKIALSMGLEKDSPKRLRAAISHVLAASREQGHCYLELEQILTDVKTLLDADYADLVVTNIHLMEAENDLKVRLKTDKKPDIKCYYSKSLYYDELHTAEMVQSFLEKTVHVDALRVKKWLNLYNQQQEFPLSEEQFDAVLGACQQSFSILTGGPGCGKTTTTKALVKLLLAMNKRITLAAPTGRAAQRMSEVIGRDAQTIHRLLVWQPHTGQFKKNQEDPLDTDFVIIDECSMLDISISASLLKAIPKTAQVLFIGDPNQLPSVGAGNVLKDLIESTRVPCIHLRKVFRQAQESDIIKFAHQIIQRQIPKIESPVNTPGIWEEKTDCLFIDSEEATKEQMLFIKKITESMRYVIQNTGVAYVREKAPDGATDSYKTVTQKEDIFIENTTESEIEEIRKTGVRSYVFNVPNDYLHADIQTLLKSENHATALKNIIQGIHPWSSLNYGFVASEMVVRLYSKTIKERLGPQMEVQILSPMTVGSMGTRNLNLLVQNTFNPQDTNKAQMQFGERIFRLGDRVIQRRNNYDLEVFNGDIGRLSAIDNQTMTLEVTYQSGPLTRQVHYEKQDIIDLDLAYAITIHKSQGSEFDVVIIPVVLQHFNMLYQNLIYTALTRAKKMAIFVGTRKALGIAVRNIDNRSRKTMLKTLIQE</sequence>
<dbReference type="Pfam" id="PF14520">
    <property type="entry name" value="HHH_5"/>
    <property type="match status" value="1"/>
</dbReference>
<gene>
    <name evidence="4" type="ORF">JCM15548_14400</name>
</gene>
<organism evidence="4 5">
    <name type="scientific">Geofilum rubicundum JCM 15548</name>
    <dbReference type="NCBI Taxonomy" id="1236989"/>
    <lineage>
        <taxon>Bacteria</taxon>
        <taxon>Pseudomonadati</taxon>
        <taxon>Bacteroidota</taxon>
        <taxon>Bacteroidia</taxon>
        <taxon>Marinilabiliales</taxon>
        <taxon>Marinilabiliaceae</taxon>
        <taxon>Geofilum</taxon>
    </lineage>
</organism>
<evidence type="ECO:0000313" key="4">
    <source>
        <dbReference type="EMBL" id="GAO31980.1"/>
    </source>
</evidence>
<dbReference type="CDD" id="cd17933">
    <property type="entry name" value="DEXSc_RecD-like"/>
    <property type="match status" value="1"/>
</dbReference>
<dbReference type="SUPFAM" id="SSF52540">
    <property type="entry name" value="P-loop containing nucleoside triphosphate hydrolases"/>
    <property type="match status" value="2"/>
</dbReference>
<dbReference type="Gene3D" id="3.40.50.300">
    <property type="entry name" value="P-loop containing nucleotide triphosphate hydrolases"/>
    <property type="match status" value="3"/>
</dbReference>
<dbReference type="InterPro" id="IPR003593">
    <property type="entry name" value="AAA+_ATPase"/>
</dbReference>
<dbReference type="Gene3D" id="1.10.10.2220">
    <property type="match status" value="1"/>
</dbReference>
<accession>A0A0E9M476</accession>
<keyword evidence="5" id="KW-1185">Reference proteome</keyword>
<reference evidence="4 5" key="1">
    <citation type="journal article" date="2015" name="Microbes Environ.">
        <title>Distribution and evolution of nitrogen fixation genes in the phylum bacteroidetes.</title>
        <authorList>
            <person name="Inoue J."/>
            <person name="Oshima K."/>
            <person name="Suda W."/>
            <person name="Sakamoto M."/>
            <person name="Iino T."/>
            <person name="Noda S."/>
            <person name="Hongoh Y."/>
            <person name="Hattori M."/>
            <person name="Ohkuma M."/>
        </authorList>
    </citation>
    <scope>NUCLEOTIDE SEQUENCE [LARGE SCALE GENOMIC DNA]</scope>
    <source>
        <strain evidence="4">JCM 15548</strain>
    </source>
</reference>
<dbReference type="STRING" id="1236989.JCM15548_14400"/>
<dbReference type="Gene3D" id="1.10.150.20">
    <property type="entry name" value="5' to 3' exonuclease, C-terminal subdomain"/>
    <property type="match status" value="1"/>
</dbReference>
<dbReference type="EMBL" id="BAZW01000073">
    <property type="protein sequence ID" value="GAO31980.1"/>
    <property type="molecule type" value="Genomic_DNA"/>
</dbReference>
<dbReference type="GO" id="GO:0005524">
    <property type="term" value="F:ATP binding"/>
    <property type="evidence" value="ECO:0007669"/>
    <property type="project" value="UniProtKB-KW"/>
</dbReference>
<dbReference type="InterPro" id="IPR010994">
    <property type="entry name" value="RuvA_2-like"/>
</dbReference>
<comment type="caution">
    <text evidence="4">The sequence shown here is derived from an EMBL/GenBank/DDBJ whole genome shotgun (WGS) entry which is preliminary data.</text>
</comment>
<dbReference type="InterPro" id="IPR027417">
    <property type="entry name" value="P-loop_NTPase"/>
</dbReference>
<keyword evidence="4" id="KW-0347">Helicase</keyword>
<dbReference type="Proteomes" id="UP000032900">
    <property type="component" value="Unassembled WGS sequence"/>
</dbReference>
<keyword evidence="4" id="KW-0378">Hydrolase</keyword>
<dbReference type="Pfam" id="PF18335">
    <property type="entry name" value="SH3_13"/>
    <property type="match status" value="1"/>
</dbReference>
<dbReference type="GO" id="GO:0017116">
    <property type="term" value="F:single-stranded DNA helicase activity"/>
    <property type="evidence" value="ECO:0007669"/>
    <property type="project" value="TreeGrafter"/>
</dbReference>